<comment type="caution">
    <text evidence="1">The sequence shown here is derived from an EMBL/GenBank/DDBJ whole genome shotgun (WGS) entry which is preliminary data.</text>
</comment>
<organism evidence="1 2">
    <name type="scientific">Pleurodeles waltl</name>
    <name type="common">Iberian ribbed newt</name>
    <dbReference type="NCBI Taxonomy" id="8319"/>
    <lineage>
        <taxon>Eukaryota</taxon>
        <taxon>Metazoa</taxon>
        <taxon>Chordata</taxon>
        <taxon>Craniata</taxon>
        <taxon>Vertebrata</taxon>
        <taxon>Euteleostomi</taxon>
        <taxon>Amphibia</taxon>
        <taxon>Batrachia</taxon>
        <taxon>Caudata</taxon>
        <taxon>Salamandroidea</taxon>
        <taxon>Salamandridae</taxon>
        <taxon>Pleurodelinae</taxon>
        <taxon>Pleurodeles</taxon>
    </lineage>
</organism>
<dbReference type="Proteomes" id="UP001066276">
    <property type="component" value="Chromosome 4_2"/>
</dbReference>
<dbReference type="AlphaFoldDB" id="A0AAV7SNR6"/>
<proteinExistence type="predicted"/>
<reference evidence="1" key="1">
    <citation type="journal article" date="2022" name="bioRxiv">
        <title>Sequencing and chromosome-scale assembly of the giantPleurodeles waltlgenome.</title>
        <authorList>
            <person name="Brown T."/>
            <person name="Elewa A."/>
            <person name="Iarovenko S."/>
            <person name="Subramanian E."/>
            <person name="Araus A.J."/>
            <person name="Petzold A."/>
            <person name="Susuki M."/>
            <person name="Suzuki K.-i.T."/>
            <person name="Hayashi T."/>
            <person name="Toyoda A."/>
            <person name="Oliveira C."/>
            <person name="Osipova E."/>
            <person name="Leigh N.D."/>
            <person name="Simon A."/>
            <person name="Yun M.H."/>
        </authorList>
    </citation>
    <scope>NUCLEOTIDE SEQUENCE</scope>
    <source>
        <strain evidence="1">20211129_DDA</strain>
        <tissue evidence="1">Liver</tissue>
    </source>
</reference>
<sequence>MVPPRVPRAHSARCQTSNSPRGRLLLKRCCPYGLPQSAGSARLCRRGLALGPPSLCSAAFLTLLAASRWPSGRVIPHSAYRPN</sequence>
<accession>A0AAV7SNR6</accession>
<name>A0AAV7SNR6_PLEWA</name>
<protein>
    <submittedName>
        <fullName evidence="1">Uncharacterized protein</fullName>
    </submittedName>
</protein>
<gene>
    <name evidence="1" type="ORF">NDU88_006145</name>
</gene>
<keyword evidence="2" id="KW-1185">Reference proteome</keyword>
<evidence type="ECO:0000313" key="1">
    <source>
        <dbReference type="EMBL" id="KAJ1165728.1"/>
    </source>
</evidence>
<dbReference type="EMBL" id="JANPWB010000008">
    <property type="protein sequence ID" value="KAJ1165728.1"/>
    <property type="molecule type" value="Genomic_DNA"/>
</dbReference>
<evidence type="ECO:0000313" key="2">
    <source>
        <dbReference type="Proteomes" id="UP001066276"/>
    </source>
</evidence>